<gene>
    <name evidence="2" type="ORF">GCM10008957_19010</name>
</gene>
<reference evidence="2" key="1">
    <citation type="journal article" date="2014" name="Int. J. Syst. Evol. Microbiol.">
        <title>Complete genome sequence of Corynebacterium casei LMG S-19264T (=DSM 44701T), isolated from a smear-ripened cheese.</title>
        <authorList>
            <consortium name="US DOE Joint Genome Institute (JGI-PGF)"/>
            <person name="Walter F."/>
            <person name="Albersmeier A."/>
            <person name="Kalinowski J."/>
            <person name="Ruckert C."/>
        </authorList>
    </citation>
    <scope>NUCLEOTIDE SEQUENCE</scope>
    <source>
        <strain evidence="2">JCM 31311</strain>
    </source>
</reference>
<organism evidence="2 3">
    <name type="scientific">Deinococcus ruber</name>
    <dbReference type="NCBI Taxonomy" id="1848197"/>
    <lineage>
        <taxon>Bacteria</taxon>
        <taxon>Thermotogati</taxon>
        <taxon>Deinococcota</taxon>
        <taxon>Deinococci</taxon>
        <taxon>Deinococcales</taxon>
        <taxon>Deinococcaceae</taxon>
        <taxon>Deinococcus</taxon>
    </lineage>
</organism>
<sequence>MKLVYPLYPLGALLLGSALAAPTALPVSATGHGYDAPTRVQAGYVQLRFSNASKMPVDIGIFRLKPGVTDAQFRTVGAQVATNAAKDATDRLNHMVDALGGVGDVQPGNSDSATLYLTPGRYVLASLDADDTTHKTALSMGYFREINVRGPALKNAPAAADYRIRMVDYRFELPQGVRAGTHTWRVLNSGQEPHFALLARLLPGKTFKDAMASLMKNDQQGPPPVDFEHSVYAQVLTHGQSEDVSWNLSAGHYVVVCFVDNKQGVPHALMGMAQELVVR</sequence>
<name>A0A918C4J5_9DEIO</name>
<comment type="caution">
    <text evidence="2">The sequence shown here is derived from an EMBL/GenBank/DDBJ whole genome shotgun (WGS) entry which is preliminary data.</text>
</comment>
<evidence type="ECO:0000313" key="2">
    <source>
        <dbReference type="EMBL" id="GGR06409.1"/>
    </source>
</evidence>
<dbReference type="EMBL" id="BMQL01000008">
    <property type="protein sequence ID" value="GGR06409.1"/>
    <property type="molecule type" value="Genomic_DNA"/>
</dbReference>
<accession>A0A918C4J5</accession>
<feature type="signal peptide" evidence="1">
    <location>
        <begin position="1"/>
        <end position="20"/>
    </location>
</feature>
<feature type="chain" id="PRO_5037172655" evidence="1">
    <location>
        <begin position="21"/>
        <end position="279"/>
    </location>
</feature>
<dbReference type="AlphaFoldDB" id="A0A918C4J5"/>
<dbReference type="RefSeq" id="WP_189089721.1">
    <property type="nucleotide sequence ID" value="NZ_BMQL01000008.1"/>
</dbReference>
<dbReference type="Proteomes" id="UP000603865">
    <property type="component" value="Unassembled WGS sequence"/>
</dbReference>
<reference evidence="2" key="2">
    <citation type="submission" date="2020-09" db="EMBL/GenBank/DDBJ databases">
        <authorList>
            <person name="Sun Q."/>
            <person name="Ohkuma M."/>
        </authorList>
    </citation>
    <scope>NUCLEOTIDE SEQUENCE</scope>
    <source>
        <strain evidence="2">JCM 31311</strain>
    </source>
</reference>
<keyword evidence="1" id="KW-0732">Signal</keyword>
<keyword evidence="3" id="KW-1185">Reference proteome</keyword>
<evidence type="ECO:0000313" key="3">
    <source>
        <dbReference type="Proteomes" id="UP000603865"/>
    </source>
</evidence>
<evidence type="ECO:0000256" key="1">
    <source>
        <dbReference type="SAM" id="SignalP"/>
    </source>
</evidence>
<proteinExistence type="predicted"/>
<protein>
    <submittedName>
        <fullName evidence="2">Uncharacterized protein</fullName>
    </submittedName>
</protein>